<dbReference type="InterPro" id="IPR029063">
    <property type="entry name" value="SAM-dependent_MTases_sf"/>
</dbReference>
<evidence type="ECO:0000313" key="1">
    <source>
        <dbReference type="EMBL" id="ETK01218.1"/>
    </source>
</evidence>
<accession>W2C2D6</accession>
<reference evidence="1 2" key="1">
    <citation type="submission" date="2013-11" db="EMBL/GenBank/DDBJ databases">
        <title>Single cell genomics of uncultured Tannerella BU063 (oral taxon 286).</title>
        <authorList>
            <person name="Beall C.J."/>
            <person name="Campbell A.G."/>
            <person name="Griffen A.L."/>
            <person name="Podar M."/>
            <person name="Leys E.J."/>
        </authorList>
    </citation>
    <scope>NUCLEOTIDE SEQUENCE [LARGE SCALE GENOMIC DNA]</scope>
    <source>
        <strain evidence="1">Cell 2</strain>
    </source>
</reference>
<dbReference type="InterPro" id="IPR004951">
    <property type="entry name" value="DUF268_CAE_spp"/>
</dbReference>
<dbReference type="Proteomes" id="UP000018837">
    <property type="component" value="Unassembled WGS sequence"/>
</dbReference>
<proteinExistence type="predicted"/>
<dbReference type="EMBL" id="AYUF01000489">
    <property type="protein sequence ID" value="ETK01218.1"/>
    <property type="molecule type" value="Genomic_DNA"/>
</dbReference>
<dbReference type="SUPFAM" id="SSF53335">
    <property type="entry name" value="S-adenosyl-L-methionine-dependent methyltransferases"/>
    <property type="match status" value="1"/>
</dbReference>
<name>W2C2D6_9BACT</name>
<organism evidence="1 2">
    <name type="scientific">Tannerella sp. oral taxon BU063 isolate Cell 2</name>
    <dbReference type="NCBI Taxonomy" id="1411148"/>
    <lineage>
        <taxon>Bacteria</taxon>
        <taxon>Pseudomonadati</taxon>
        <taxon>Bacteroidota</taxon>
        <taxon>Bacteroidia</taxon>
        <taxon>Bacteroidales</taxon>
        <taxon>Tannerellaceae</taxon>
        <taxon>Tannerella</taxon>
    </lineage>
</organism>
<protein>
    <recommendedName>
        <fullName evidence="3">DUF268 domain-containing protein</fullName>
    </recommendedName>
</protein>
<dbReference type="Gene3D" id="3.40.50.150">
    <property type="entry name" value="Vaccinia Virus protein VP39"/>
    <property type="match status" value="1"/>
</dbReference>
<evidence type="ECO:0000313" key="2">
    <source>
        <dbReference type="Proteomes" id="UP000018837"/>
    </source>
</evidence>
<dbReference type="Pfam" id="PF03269">
    <property type="entry name" value="DUF268"/>
    <property type="match status" value="1"/>
</dbReference>
<evidence type="ECO:0008006" key="3">
    <source>
        <dbReference type="Google" id="ProtNLM"/>
    </source>
</evidence>
<comment type="caution">
    <text evidence="1">The sequence shown here is derived from an EMBL/GenBank/DDBJ whole genome shotgun (WGS) entry which is preliminary data.</text>
</comment>
<gene>
    <name evidence="1" type="ORF">N425_11050</name>
</gene>
<dbReference type="AlphaFoldDB" id="W2C2D6"/>
<sequence length="238" mass="27667">MNYWRLRKDKNALLRQAKQSQYRFPITSLRPCYSDRTDDAGSLPLHYFFQDLFVAQRIFKNAPLHHVDIGSRIDGFVAHLASFRSVEVFDIRPLEANIPNVTFKQLDIMDRTCIKENSIPSVSCLHALEHFGLGRYGDPIHFNGFDVGFKNIADLLMPRGKLYFSVPIGPQRIEFHAHRVFSLSFLMEMISPFYTIDIFSYVDDQNNFYPDVQLTNELIKNNCHCQYGCGIFELTKKQ</sequence>